<feature type="compositionally biased region" description="Low complexity" evidence="1">
    <location>
        <begin position="77"/>
        <end position="101"/>
    </location>
</feature>
<dbReference type="Proteomes" id="UP001219568">
    <property type="component" value="Unassembled WGS sequence"/>
</dbReference>
<organism evidence="2 3">
    <name type="scientific">Penicillium canescens</name>
    <dbReference type="NCBI Taxonomy" id="5083"/>
    <lineage>
        <taxon>Eukaryota</taxon>
        <taxon>Fungi</taxon>
        <taxon>Dikarya</taxon>
        <taxon>Ascomycota</taxon>
        <taxon>Pezizomycotina</taxon>
        <taxon>Eurotiomycetes</taxon>
        <taxon>Eurotiomycetidae</taxon>
        <taxon>Eurotiales</taxon>
        <taxon>Aspergillaceae</taxon>
        <taxon>Penicillium</taxon>
    </lineage>
</organism>
<evidence type="ECO:0000256" key="1">
    <source>
        <dbReference type="SAM" id="MobiDB-lite"/>
    </source>
</evidence>
<reference evidence="2" key="1">
    <citation type="journal article" date="2023" name="IMA Fungus">
        <title>Comparative genomic study of the Penicillium genus elucidates a diverse pangenome and 15 lateral gene transfer events.</title>
        <authorList>
            <person name="Petersen C."/>
            <person name="Sorensen T."/>
            <person name="Nielsen M.R."/>
            <person name="Sondergaard T.E."/>
            <person name="Sorensen J.L."/>
            <person name="Fitzpatrick D.A."/>
            <person name="Frisvad J.C."/>
            <person name="Nielsen K.L."/>
        </authorList>
    </citation>
    <scope>NUCLEOTIDE SEQUENCE</scope>
    <source>
        <strain evidence="2">IBT 15450</strain>
    </source>
</reference>
<dbReference type="AlphaFoldDB" id="A0AAD6I4P4"/>
<protein>
    <submittedName>
        <fullName evidence="2">Uncharacterized protein</fullName>
    </submittedName>
</protein>
<feature type="compositionally biased region" description="Low complexity" evidence="1">
    <location>
        <begin position="25"/>
        <end position="35"/>
    </location>
</feature>
<name>A0AAD6I4P4_PENCN</name>
<dbReference type="EMBL" id="JAQJZL010000014">
    <property type="protein sequence ID" value="KAJ6030755.1"/>
    <property type="molecule type" value="Genomic_DNA"/>
</dbReference>
<feature type="compositionally biased region" description="Low complexity" evidence="1">
    <location>
        <begin position="45"/>
        <end position="63"/>
    </location>
</feature>
<reference evidence="2" key="2">
    <citation type="submission" date="2023-01" db="EMBL/GenBank/DDBJ databases">
        <authorList>
            <person name="Petersen C."/>
        </authorList>
    </citation>
    <scope>NUCLEOTIDE SEQUENCE</scope>
    <source>
        <strain evidence="2">IBT 15450</strain>
    </source>
</reference>
<evidence type="ECO:0000313" key="3">
    <source>
        <dbReference type="Proteomes" id="UP001219568"/>
    </source>
</evidence>
<accession>A0AAD6I4P4</accession>
<sequence>MSRRRTSHSEMNEALAYPFMQSNGHPQHQQQHQPQPHLPPPSPLAAVPSKAPMAVASSAASPGAPQPTNSWPRCGCSPSSISSGWSVTSSTSPSRLPSLPRLNASSLSCLSTVSAWVGRACWV</sequence>
<proteinExistence type="predicted"/>
<feature type="region of interest" description="Disordered" evidence="1">
    <location>
        <begin position="1"/>
        <end position="101"/>
    </location>
</feature>
<keyword evidence="3" id="KW-1185">Reference proteome</keyword>
<gene>
    <name evidence="2" type="ORF">N7460_011021</name>
</gene>
<comment type="caution">
    <text evidence="2">The sequence shown here is derived from an EMBL/GenBank/DDBJ whole genome shotgun (WGS) entry which is preliminary data.</text>
</comment>
<evidence type="ECO:0000313" key="2">
    <source>
        <dbReference type="EMBL" id="KAJ6030755.1"/>
    </source>
</evidence>